<feature type="transmembrane region" description="Helical" evidence="1">
    <location>
        <begin position="145"/>
        <end position="173"/>
    </location>
</feature>
<organism evidence="2 3">
    <name type="scientific">Pedobacter helvus</name>
    <dbReference type="NCBI Taxonomy" id="2563444"/>
    <lineage>
        <taxon>Bacteria</taxon>
        <taxon>Pseudomonadati</taxon>
        <taxon>Bacteroidota</taxon>
        <taxon>Sphingobacteriia</taxon>
        <taxon>Sphingobacteriales</taxon>
        <taxon>Sphingobacteriaceae</taxon>
        <taxon>Pedobacter</taxon>
    </lineage>
</organism>
<dbReference type="InterPro" id="IPR025250">
    <property type="entry name" value="DUF4199"/>
</dbReference>
<dbReference type="EMBL" id="SRMP02000001">
    <property type="protein sequence ID" value="MFN0290170.1"/>
    <property type="molecule type" value="Genomic_DNA"/>
</dbReference>
<keyword evidence="3" id="KW-1185">Reference proteome</keyword>
<evidence type="ECO:0000313" key="2">
    <source>
        <dbReference type="EMBL" id="MFN0290170.1"/>
    </source>
</evidence>
<protein>
    <submittedName>
        <fullName evidence="2">DUF4199 domain-containing protein</fullName>
    </submittedName>
</protein>
<keyword evidence="1" id="KW-0812">Transmembrane</keyword>
<dbReference type="Pfam" id="PF13858">
    <property type="entry name" value="DUF4199"/>
    <property type="match status" value="1"/>
</dbReference>
<accession>A0ABW9JE08</accession>
<name>A0ABW9JE08_9SPHI</name>
<evidence type="ECO:0000256" key="1">
    <source>
        <dbReference type="SAM" id="Phobius"/>
    </source>
</evidence>
<feature type="transmembrane region" description="Helical" evidence="1">
    <location>
        <begin position="90"/>
        <end position="110"/>
    </location>
</feature>
<feature type="transmembrane region" description="Helical" evidence="1">
    <location>
        <begin position="12"/>
        <end position="33"/>
    </location>
</feature>
<keyword evidence="1" id="KW-1133">Transmembrane helix</keyword>
<keyword evidence="1" id="KW-0472">Membrane</keyword>
<feature type="transmembrane region" description="Helical" evidence="1">
    <location>
        <begin position="53"/>
        <end position="70"/>
    </location>
</feature>
<evidence type="ECO:0000313" key="3">
    <source>
        <dbReference type="Proteomes" id="UP001517367"/>
    </source>
</evidence>
<sequence length="192" mass="20848">MEQQLAQEQKKPNVLAFQVALLYAIYNLALIYLSEAMGMGGANYENVSIGLKILSTALTYVPFIAAIIYVQTKHRSELGGFITFGRAFSAGFKVAAYAGLFIALLTVLYYKILSPGSMEAIIDAARAKAGSDEQQLKGIEMMSKYMIMFMVFGLAVTFTISGLIISLISAAIVKKENPNPFASQADEQFGAK</sequence>
<reference evidence="2 3" key="1">
    <citation type="submission" date="2024-12" db="EMBL/GenBank/DDBJ databases">
        <authorList>
            <person name="Hu S."/>
        </authorList>
    </citation>
    <scope>NUCLEOTIDE SEQUENCE [LARGE SCALE GENOMIC DNA]</scope>
    <source>
        <strain evidence="2 3">P-25</strain>
    </source>
</reference>
<dbReference type="Proteomes" id="UP001517367">
    <property type="component" value="Unassembled WGS sequence"/>
</dbReference>
<gene>
    <name evidence="2" type="ORF">E5L68_002145</name>
</gene>
<proteinExistence type="predicted"/>
<comment type="caution">
    <text evidence="2">The sequence shown here is derived from an EMBL/GenBank/DDBJ whole genome shotgun (WGS) entry which is preliminary data.</text>
</comment>
<dbReference type="RefSeq" id="WP_138727760.1">
    <property type="nucleotide sequence ID" value="NZ_SRMP02000001.1"/>
</dbReference>